<name>A0A0U1L7M3_9FIRM</name>
<protein>
    <submittedName>
        <fullName evidence="2">Glutamate synthase [NADPH] large chain</fullName>
        <ecNumber evidence="2">1.4.1.13</ecNumber>
    </submittedName>
</protein>
<feature type="transmembrane region" description="Helical" evidence="1">
    <location>
        <begin position="20"/>
        <end position="39"/>
    </location>
</feature>
<dbReference type="EMBL" id="CTRP01000016">
    <property type="protein sequence ID" value="CQR75133.1"/>
    <property type="molecule type" value="Genomic_DNA"/>
</dbReference>
<keyword evidence="1" id="KW-0812">Transmembrane</keyword>
<dbReference type="InterPro" id="IPR026366">
    <property type="entry name" value="Seleno_YedE"/>
</dbReference>
<proteinExistence type="predicted"/>
<evidence type="ECO:0000256" key="1">
    <source>
        <dbReference type="SAM" id="Phobius"/>
    </source>
</evidence>
<feature type="transmembrane region" description="Helical" evidence="1">
    <location>
        <begin position="103"/>
        <end position="126"/>
    </location>
</feature>
<feature type="transmembrane region" description="Helical" evidence="1">
    <location>
        <begin position="206"/>
        <end position="225"/>
    </location>
</feature>
<dbReference type="NCBIfam" id="TIGR04112">
    <property type="entry name" value="seleno_YedE"/>
    <property type="match status" value="1"/>
</dbReference>
<dbReference type="EC" id="1.4.1.13" evidence="2"/>
<keyword evidence="2" id="KW-0560">Oxidoreductase</keyword>
<feature type="transmembrane region" description="Helical" evidence="1">
    <location>
        <begin position="282"/>
        <end position="303"/>
    </location>
</feature>
<dbReference type="Pfam" id="PF04143">
    <property type="entry name" value="Sulf_transp"/>
    <property type="match status" value="1"/>
</dbReference>
<keyword evidence="1" id="KW-1133">Transmembrane helix</keyword>
<dbReference type="AlphaFoldDB" id="A0A0U1L7M3"/>
<keyword evidence="3" id="KW-1185">Reference proteome</keyword>
<sequence>MYTYNIYWCNNKIFLWGDVMNWLIIVTGMVFGLGAVLLVKFGNPGNYGFCAACHLRDIAGALGIHSVATLQYARPEIIGFILGAFGLSRLSGEFRPRGGSNPVLRFLLGMAMMIGALVFLGCPLRAILRVAGGDLNGLTALAGFIAGIGVGVVFLKRGFNLGRAHVYTGGVQITGYLAAAAALVLLIAVSMGAGFLNFSAKGPGSMHAPIIISLLAGLAAGALAGHTRMCLSGGFRDYMLTRDTSLLKIYGVMFLAALAGNLYFGFFKLGFENQPLAHTMHIWNFLGLFLTGLAATLAGGCPLRQMIMAGEGNTDAMFCVLGMLAGAGVAHKLNAAGSAAGVGINGQIAVVLGIAVIAALGYLCREKLVPISKGV</sequence>
<keyword evidence="1" id="KW-0472">Membrane</keyword>
<gene>
    <name evidence="2" type="ORF">SpAn4DRAFT_4497</name>
</gene>
<accession>A0A0U1L7M3</accession>
<dbReference type="GO" id="GO:0004355">
    <property type="term" value="F:glutamate synthase (NADPH) activity"/>
    <property type="evidence" value="ECO:0007669"/>
    <property type="project" value="UniProtKB-EC"/>
</dbReference>
<evidence type="ECO:0000313" key="2">
    <source>
        <dbReference type="EMBL" id="CQR75133.1"/>
    </source>
</evidence>
<feature type="transmembrane region" description="Helical" evidence="1">
    <location>
        <begin position="339"/>
        <end position="363"/>
    </location>
</feature>
<feature type="transmembrane region" description="Helical" evidence="1">
    <location>
        <begin position="246"/>
        <end position="267"/>
    </location>
</feature>
<dbReference type="InterPro" id="IPR007272">
    <property type="entry name" value="Sulf_transp_TsuA/YedE"/>
</dbReference>
<feature type="transmembrane region" description="Helical" evidence="1">
    <location>
        <begin position="315"/>
        <end position="333"/>
    </location>
</feature>
<dbReference type="Proteomes" id="UP000049855">
    <property type="component" value="Unassembled WGS sequence"/>
</dbReference>
<reference evidence="3" key="1">
    <citation type="submission" date="2015-03" db="EMBL/GenBank/DDBJ databases">
        <authorList>
            <person name="Nijsse Bart"/>
        </authorList>
    </citation>
    <scope>NUCLEOTIDE SEQUENCE [LARGE SCALE GENOMIC DNA]</scope>
</reference>
<evidence type="ECO:0000313" key="3">
    <source>
        <dbReference type="Proteomes" id="UP000049855"/>
    </source>
</evidence>
<feature type="transmembrane region" description="Helical" evidence="1">
    <location>
        <begin position="138"/>
        <end position="155"/>
    </location>
</feature>
<organism evidence="2 3">
    <name type="scientific">Sporomusa ovata</name>
    <dbReference type="NCBI Taxonomy" id="2378"/>
    <lineage>
        <taxon>Bacteria</taxon>
        <taxon>Bacillati</taxon>
        <taxon>Bacillota</taxon>
        <taxon>Negativicutes</taxon>
        <taxon>Selenomonadales</taxon>
        <taxon>Sporomusaceae</taxon>
        <taxon>Sporomusa</taxon>
    </lineage>
</organism>
<feature type="transmembrane region" description="Helical" evidence="1">
    <location>
        <begin position="176"/>
        <end position="200"/>
    </location>
</feature>